<evidence type="ECO:0000313" key="4">
    <source>
        <dbReference type="EMBL" id="CAM0146467.1"/>
    </source>
</evidence>
<feature type="domain" description="Disease resistance protein At4g27190-like leucine-rich repeats" evidence="3">
    <location>
        <begin position="1491"/>
        <end position="1593"/>
    </location>
</feature>
<feature type="region of interest" description="Disordered" evidence="1">
    <location>
        <begin position="1162"/>
        <end position="1182"/>
    </location>
</feature>
<feature type="signal peptide" evidence="2">
    <location>
        <begin position="1"/>
        <end position="18"/>
    </location>
</feature>
<feature type="chain" id="PRO_5044771080" description="Disease resistance protein At4g27190-like leucine-rich repeats domain-containing protein" evidence="2">
    <location>
        <begin position="19"/>
        <end position="1654"/>
    </location>
</feature>
<evidence type="ECO:0000256" key="2">
    <source>
        <dbReference type="SAM" id="SignalP"/>
    </source>
</evidence>
<dbReference type="SUPFAM" id="SSF52047">
    <property type="entry name" value="RNI-like"/>
    <property type="match status" value="1"/>
</dbReference>
<feature type="domain" description="Disease resistance protein At4g27190-like leucine-rich repeats" evidence="3">
    <location>
        <begin position="697"/>
        <end position="798"/>
    </location>
</feature>
<dbReference type="PANTHER" id="PTHR33463">
    <property type="entry name" value="NB-ARC DOMAIN-CONTAINING PROTEIN-RELATED"/>
    <property type="match status" value="1"/>
</dbReference>
<accession>A0ABC9GYN1</accession>
<keyword evidence="2" id="KW-0732">Signal</keyword>
<dbReference type="Pfam" id="PF23247">
    <property type="entry name" value="LRR_RPS2"/>
    <property type="match status" value="2"/>
</dbReference>
<evidence type="ECO:0000259" key="3">
    <source>
        <dbReference type="Pfam" id="PF23247"/>
    </source>
</evidence>
<name>A0ABC9GYN1_9POAL</name>
<gene>
    <name evidence="4" type="ORF">URODEC1_LOCUS120041</name>
</gene>
<evidence type="ECO:0000256" key="1">
    <source>
        <dbReference type="SAM" id="MobiDB-lite"/>
    </source>
</evidence>
<dbReference type="PANTHER" id="PTHR33463:SF194">
    <property type="entry name" value="OS04G0431700 PROTEIN"/>
    <property type="match status" value="1"/>
</dbReference>
<dbReference type="InterPro" id="IPR032675">
    <property type="entry name" value="LRR_dom_sf"/>
</dbReference>
<keyword evidence="5" id="KW-1185">Reference proteome</keyword>
<comment type="caution">
    <text evidence="4">The sequence shown here is derived from an EMBL/GenBank/DDBJ whole genome shotgun (WGS) entry which is preliminary data.</text>
</comment>
<dbReference type="InterPro" id="IPR050905">
    <property type="entry name" value="Plant_NBS-LRR"/>
</dbReference>
<sequence length="1654" mass="188143">MACCCGFVIALAWRLKRSFVLGRYLKAQDMNGVIEEVVDVVQRDVDKCVFYFVGWNGNGATAFLSYMARVLPSMNNRPRGRLRFGRIIYLDCSKWISKRAMQRKLAEELKLDSKTMAMFEVQDEEDDFNGVDHASRDVIRNVAVDIDQTLRQSRYMLIFINGSDDEVILSPFGIPESHDHVIIWTFRRSGMFSRVRHTNIILQYPWSLMYLTQLSDLAYEEAATISGLRDMDRAMAIDCFLYWSFLTTRGTTHRFLWRKQDQSVYWICDGVIQGDRSREIGNAFHPTDSHSDDSIVSFLSLQTRTTTPYLIFEGDVDALLDKHNKRPYRWITIKLKNDITSKNNKPHENLTDMPIKSEQATGAYSYGCVGLEEVELANSSLKSFSFDGSKHVDDADKQYVKISKISLEGCTQLEKLTLCGLPNLVELDLSGCAIKTLDLRTMVKDVPRLKQLFLLGCEHLAAVLNFWGLVCLDTRPVRMLGCTRPSIAQHKHFQVEVHAIIADARLARSLCSLVKNAFSSRGVYFNINITSSTAQPEATSKEAIESTSDDQRHYVVPSLYGDVFSEISDALIPMQAFPQPPSLQSDRHIEIGGGSCNVQSEVLDIYNDQNLGELLANYTESLHVHDALARTIMPSKELQILRWCRVERCPNVDVIFPSGAMEYGNALETIWTSDLLKACCIWSKGLDSFQKEYSGYMNFKSLRHLHLRSCPSIQYALPLWWPSFPSLETLHIIHCGNLRHVFEQDEDEEHQSRVQFPNLTTICLHDLPTLRQICEDAETLAPALETIKIKGCWSLRRLPALKGREIDVKKPSMEVEKDVWDALEWDGVDAGHHPSLYEAPVHSHYYRQSRLLRGTVLSTIMTDWAPHAPNFWICDGIIQEGDRTREISNALGSEIGFGGDDSLLDEVFDRMMQCLRTYYLVVKGEDDDKIDKYEERPYRWIFVTSKKKIVQDNMKNILARATSIFLAFSRTIGTPSLPNALFKQCSKVRVLILSCCAFSFESPPFLHCHTLRFLGLYHCTDDDATEPQGGVCTTKCAFLKSLWAITLYYTDWAEILSKEHLELMENLMELDIEGVRWSQWTGHQLQKRLSCLQRLRIIRSMFDKAETSSGDLRDTFLMDNTNLEMLDLSGCDALEDVVLSNNYRLRSFSLVSYGPTSHLTSSFEVSPETSHPEQPPDVQRKRSAKTTIVSLKGCTRLDKLLLHGLPNLVELDLSGCPIKVLDFETMMVDVPRLKRLFLLGCERLRAIKWGSNPWKQWKVLELLCIDTRPAGRVLGCAAQPSLGTFSRSFHLQVHAIIVDARLARSLVDMVIYKWTDGVCFSINITSLTACSGAVVQPEATASKMTETIDKNHHVAVGLYGDIFTEVGDDLIPMQAFPQPPTRQSDHHIEIGDGSRNVQTEIQEVSDNDLAWLMTRHTESIHVHDVSTCSSTMPAGRWHKLKWCRVQRCPNLHAVFPPGTEDYNGSLETIWVSDLLMARCIWSKRNRDRYSGDGFRGLQHLHLRSCPSLQFALPMGNRSSFPSLETLHIIHCGDIRHIFVPGLEEYQHTSVQFPKLTTIHLHDLPALQQICEAAKTLAPALETIRIRGCWSLRRFPSLKGRKPGVRGPAVEVEKDVWDKLEWDGLGAGHHPSLYETPVHSRYYKQSRLLRGTVLR</sequence>
<dbReference type="EMBL" id="CAXIPR030000588">
    <property type="protein sequence ID" value="CAM0146467.1"/>
    <property type="molecule type" value="Genomic_DNA"/>
</dbReference>
<evidence type="ECO:0000313" key="5">
    <source>
        <dbReference type="Proteomes" id="UP001497457"/>
    </source>
</evidence>
<dbReference type="Proteomes" id="UP001497457">
    <property type="component" value="Unassembled WGS sequence"/>
</dbReference>
<protein>
    <recommendedName>
        <fullName evidence="3">Disease resistance protein At4g27190-like leucine-rich repeats domain-containing protein</fullName>
    </recommendedName>
</protein>
<dbReference type="Gene3D" id="3.80.10.10">
    <property type="entry name" value="Ribonuclease Inhibitor"/>
    <property type="match status" value="4"/>
</dbReference>
<reference evidence="4" key="1">
    <citation type="submission" date="2024-10" db="EMBL/GenBank/DDBJ databases">
        <authorList>
            <person name="Ryan C."/>
        </authorList>
    </citation>
    <scope>NUCLEOTIDE SEQUENCE [LARGE SCALE GENOMIC DNA]</scope>
</reference>
<dbReference type="InterPro" id="IPR057135">
    <property type="entry name" value="At4g27190-like_LRR"/>
</dbReference>
<dbReference type="SUPFAM" id="SSF52058">
    <property type="entry name" value="L domain-like"/>
    <property type="match status" value="1"/>
</dbReference>
<proteinExistence type="predicted"/>
<organism evidence="4 5">
    <name type="scientific">Urochloa decumbens</name>
    <dbReference type="NCBI Taxonomy" id="240449"/>
    <lineage>
        <taxon>Eukaryota</taxon>
        <taxon>Viridiplantae</taxon>
        <taxon>Streptophyta</taxon>
        <taxon>Embryophyta</taxon>
        <taxon>Tracheophyta</taxon>
        <taxon>Spermatophyta</taxon>
        <taxon>Magnoliopsida</taxon>
        <taxon>Liliopsida</taxon>
        <taxon>Poales</taxon>
        <taxon>Poaceae</taxon>
        <taxon>PACMAD clade</taxon>
        <taxon>Panicoideae</taxon>
        <taxon>Panicodae</taxon>
        <taxon>Paniceae</taxon>
        <taxon>Melinidinae</taxon>
        <taxon>Urochloa</taxon>
    </lineage>
</organism>